<reference evidence="2 3" key="1">
    <citation type="submission" date="2024-05" db="EMBL/GenBank/DDBJ databases">
        <authorList>
            <person name="Wallberg A."/>
        </authorList>
    </citation>
    <scope>NUCLEOTIDE SEQUENCE [LARGE SCALE GENOMIC DNA]</scope>
</reference>
<dbReference type="Pfam" id="PF05721">
    <property type="entry name" value="PhyH"/>
    <property type="match status" value="1"/>
</dbReference>
<protein>
    <recommendedName>
        <fullName evidence="4">Phytanoyl-CoA dioxygenase</fullName>
    </recommendedName>
</protein>
<dbReference type="GO" id="GO:0016491">
    <property type="term" value="F:oxidoreductase activity"/>
    <property type="evidence" value="ECO:0007669"/>
    <property type="project" value="UniProtKB-ARBA"/>
</dbReference>
<dbReference type="Proteomes" id="UP001497623">
    <property type="component" value="Unassembled WGS sequence"/>
</dbReference>
<evidence type="ECO:0000313" key="2">
    <source>
        <dbReference type="EMBL" id="CAL4062530.1"/>
    </source>
</evidence>
<sequence length="313" mass="36176">MSPPKAREFLPGVPDYSTVHEPLGELFEPIKDKSKWSSHLLSNDQVEAFWRDGYLLNVPLLSHQDCDRILDDYNYFTGEKQHPGMDMMYEYWSNQSGDPNNVLMHALGHWRLTKLFHDLAFLPNVVVAASQLLRQNEQRAVRFWHDQMFAKPPHHGGCVAWHQDYSYWTRTRPMQHLTVHIALDDQKEENGVLQYIPGSHRWTRNGNPLPVTDFNFKDMESIKTILTEEEKKQFKPISSNLKKGQASFHHALAVHGSYGNKSNVPRRATVLNYFADGTISDTEEDLLNGIKIPKGEKMAGQFFPLVFDPSWMK</sequence>
<organism evidence="2 3">
    <name type="scientific">Meganyctiphanes norvegica</name>
    <name type="common">Northern krill</name>
    <name type="synonym">Thysanopoda norvegica</name>
    <dbReference type="NCBI Taxonomy" id="48144"/>
    <lineage>
        <taxon>Eukaryota</taxon>
        <taxon>Metazoa</taxon>
        <taxon>Ecdysozoa</taxon>
        <taxon>Arthropoda</taxon>
        <taxon>Crustacea</taxon>
        <taxon>Multicrustacea</taxon>
        <taxon>Malacostraca</taxon>
        <taxon>Eumalacostraca</taxon>
        <taxon>Eucarida</taxon>
        <taxon>Euphausiacea</taxon>
        <taxon>Euphausiidae</taxon>
        <taxon>Meganyctiphanes</taxon>
    </lineage>
</organism>
<proteinExistence type="predicted"/>
<gene>
    <name evidence="2" type="ORF">MNOR_LOCUS2715</name>
</gene>
<dbReference type="PANTHER" id="PTHR20883:SF48">
    <property type="entry name" value="ECTOINE DIOXYGENASE"/>
    <property type="match status" value="1"/>
</dbReference>
<evidence type="ECO:0000313" key="3">
    <source>
        <dbReference type="Proteomes" id="UP001497623"/>
    </source>
</evidence>
<comment type="caution">
    <text evidence="2">The sequence shown here is derived from an EMBL/GenBank/DDBJ whole genome shotgun (WGS) entry which is preliminary data.</text>
</comment>
<dbReference type="Gene3D" id="2.60.120.620">
    <property type="entry name" value="q2cbj1_9rhob like domain"/>
    <property type="match status" value="1"/>
</dbReference>
<dbReference type="GO" id="GO:0046872">
    <property type="term" value="F:metal ion binding"/>
    <property type="evidence" value="ECO:0007669"/>
    <property type="project" value="UniProtKB-ARBA"/>
</dbReference>
<dbReference type="AlphaFoldDB" id="A0AAV2PSU5"/>
<evidence type="ECO:0008006" key="4">
    <source>
        <dbReference type="Google" id="ProtNLM"/>
    </source>
</evidence>
<keyword evidence="3" id="KW-1185">Reference proteome</keyword>
<evidence type="ECO:0000256" key="1">
    <source>
        <dbReference type="ARBA" id="ARBA00001962"/>
    </source>
</evidence>
<accession>A0AAV2PSU5</accession>
<dbReference type="InterPro" id="IPR008775">
    <property type="entry name" value="Phytyl_CoA_dOase-like"/>
</dbReference>
<comment type="cofactor">
    <cofactor evidence="1">
        <name>Fe cation</name>
        <dbReference type="ChEBI" id="CHEBI:24875"/>
    </cofactor>
</comment>
<dbReference type="EMBL" id="CAXKWB010000857">
    <property type="protein sequence ID" value="CAL4062530.1"/>
    <property type="molecule type" value="Genomic_DNA"/>
</dbReference>
<dbReference type="PANTHER" id="PTHR20883">
    <property type="entry name" value="PHYTANOYL-COA DIOXYGENASE DOMAIN CONTAINING 1"/>
    <property type="match status" value="1"/>
</dbReference>
<name>A0AAV2PSU5_MEGNR</name>
<dbReference type="SUPFAM" id="SSF51197">
    <property type="entry name" value="Clavaminate synthase-like"/>
    <property type="match status" value="1"/>
</dbReference>